<feature type="compositionally biased region" description="Basic and acidic residues" evidence="1">
    <location>
        <begin position="248"/>
        <end position="257"/>
    </location>
</feature>
<feature type="region of interest" description="Disordered" evidence="1">
    <location>
        <begin position="248"/>
        <end position="269"/>
    </location>
</feature>
<protein>
    <submittedName>
        <fullName evidence="2">DUF429 domain-containing protein</fullName>
    </submittedName>
</protein>
<name>A0ABT1W037_9PROT</name>
<evidence type="ECO:0000256" key="1">
    <source>
        <dbReference type="SAM" id="MobiDB-lite"/>
    </source>
</evidence>
<dbReference type="RefSeq" id="WP_422919737.1">
    <property type="nucleotide sequence ID" value="NZ_JAMZEJ010000005.1"/>
</dbReference>
<gene>
    <name evidence="2" type="ORF">NFI88_09090</name>
</gene>
<dbReference type="Proteomes" id="UP001524547">
    <property type="component" value="Unassembled WGS sequence"/>
</dbReference>
<keyword evidence="3" id="KW-1185">Reference proteome</keyword>
<sequence length="269" mass="28767">MGDLSGFVMALKRFSGPVLAGFDFPIGVPRFYGERTGLPDFRALLAAAGTGRWSRFFDVAVGPNEIGLERPFYPMRPGGTGRVQLLQGLGATAMDQLMRRCERRTADRPAGCCLFWTLGGNQVGKAALAGWREAIRPLLEAGAALWPFDGALEELSTPGGVVLAETYPAEAYRHVGISPGPLRSKREVAHRREAMAGLRTRCAGHGIHLTPALEREVANGFADAGTRGEDAFDALAGLLGMIEVADGRRAPGPRDPDPWEGWILGQSAG</sequence>
<reference evidence="2 3" key="1">
    <citation type="submission" date="2022-06" db="EMBL/GenBank/DDBJ databases">
        <title>Rhizosaccharibacter gen. nov. sp. nov. KSS12, endophytic bacteria isolated from sugarcane.</title>
        <authorList>
            <person name="Pitiwittayakul N."/>
        </authorList>
    </citation>
    <scope>NUCLEOTIDE SEQUENCE [LARGE SCALE GENOMIC DNA]</scope>
    <source>
        <strain evidence="2 3">KSS12</strain>
    </source>
</reference>
<evidence type="ECO:0000313" key="3">
    <source>
        <dbReference type="Proteomes" id="UP001524547"/>
    </source>
</evidence>
<proteinExistence type="predicted"/>
<comment type="caution">
    <text evidence="2">The sequence shown here is derived from an EMBL/GenBank/DDBJ whole genome shotgun (WGS) entry which is preliminary data.</text>
</comment>
<accession>A0ABT1W037</accession>
<dbReference type="EMBL" id="JAMZEJ010000005">
    <property type="protein sequence ID" value="MCQ8240990.1"/>
    <property type="molecule type" value="Genomic_DNA"/>
</dbReference>
<organism evidence="2 3">
    <name type="scientific">Rhizosaccharibacter radicis</name>
    <dbReference type="NCBI Taxonomy" id="2782605"/>
    <lineage>
        <taxon>Bacteria</taxon>
        <taxon>Pseudomonadati</taxon>
        <taxon>Pseudomonadota</taxon>
        <taxon>Alphaproteobacteria</taxon>
        <taxon>Acetobacterales</taxon>
        <taxon>Acetobacteraceae</taxon>
        <taxon>Rhizosaccharibacter</taxon>
    </lineage>
</organism>
<evidence type="ECO:0000313" key="2">
    <source>
        <dbReference type="EMBL" id="MCQ8240990.1"/>
    </source>
</evidence>